<dbReference type="InterPro" id="IPR036736">
    <property type="entry name" value="ACP-like_sf"/>
</dbReference>
<comment type="pathway">
    <text evidence="1">Secondary metabolite biosynthesis.</text>
</comment>
<proteinExistence type="predicted"/>
<gene>
    <name evidence="11" type="ORF">ColSpa_07067</name>
</gene>
<dbReference type="Pfam" id="PF00109">
    <property type="entry name" value="ketoacyl-synt"/>
    <property type="match status" value="1"/>
</dbReference>
<dbReference type="InterPro" id="IPR042104">
    <property type="entry name" value="PKS_dehydratase_sf"/>
</dbReference>
<keyword evidence="4" id="KW-0808">Transferase</keyword>
<dbReference type="Pfam" id="PF16197">
    <property type="entry name" value="KAsynt_C_assoc"/>
    <property type="match status" value="1"/>
</dbReference>
<dbReference type="InterPro" id="IPR001227">
    <property type="entry name" value="Ac_transferase_dom_sf"/>
</dbReference>
<dbReference type="PROSITE" id="PS52019">
    <property type="entry name" value="PKS_MFAS_DH"/>
    <property type="match status" value="1"/>
</dbReference>
<dbReference type="GO" id="GO:0004312">
    <property type="term" value="F:fatty acid synthase activity"/>
    <property type="evidence" value="ECO:0007669"/>
    <property type="project" value="TreeGrafter"/>
</dbReference>
<dbReference type="GO" id="GO:0044550">
    <property type="term" value="P:secondary metabolite biosynthetic process"/>
    <property type="evidence" value="ECO:0007669"/>
    <property type="project" value="TreeGrafter"/>
</dbReference>
<feature type="domain" description="Ketosynthase family 3 (KS3)" evidence="9">
    <location>
        <begin position="19"/>
        <end position="443"/>
    </location>
</feature>
<evidence type="ECO:0000256" key="7">
    <source>
        <dbReference type="SAM" id="MobiDB-lite"/>
    </source>
</evidence>
<dbReference type="InterPro" id="IPR014030">
    <property type="entry name" value="Ketoacyl_synth_N"/>
</dbReference>
<dbReference type="PROSITE" id="PS52004">
    <property type="entry name" value="KS3_2"/>
    <property type="match status" value="1"/>
</dbReference>
<dbReference type="SMART" id="SM00827">
    <property type="entry name" value="PKS_AT"/>
    <property type="match status" value="1"/>
</dbReference>
<keyword evidence="3" id="KW-0597">Phosphoprotein</keyword>
<evidence type="ECO:0000313" key="12">
    <source>
        <dbReference type="Proteomes" id="UP001055115"/>
    </source>
</evidence>
<keyword evidence="5" id="KW-0511">Multifunctional enzyme</keyword>
<comment type="caution">
    <text evidence="11">The sequence shown here is derived from an EMBL/GenBank/DDBJ whole genome shotgun (WGS) entry which is preliminary data.</text>
</comment>
<dbReference type="InterPro" id="IPR014031">
    <property type="entry name" value="Ketoacyl_synth_C"/>
</dbReference>
<dbReference type="CDD" id="cd00833">
    <property type="entry name" value="PKS"/>
    <property type="match status" value="1"/>
</dbReference>
<dbReference type="InterPro" id="IPR016036">
    <property type="entry name" value="Malonyl_transacylase_ACP-bd"/>
</dbReference>
<dbReference type="Pfam" id="PF14765">
    <property type="entry name" value="PS-DH"/>
    <property type="match status" value="1"/>
</dbReference>
<feature type="active site" description="Proton donor; for dehydratase activity" evidence="6">
    <location>
        <position position="1135"/>
    </location>
</feature>
<dbReference type="InterPro" id="IPR050091">
    <property type="entry name" value="PKS_NRPS_Biosynth_Enz"/>
</dbReference>
<dbReference type="PROSITE" id="PS50075">
    <property type="entry name" value="CARRIER"/>
    <property type="match status" value="1"/>
</dbReference>
<sequence length="1469" mass="160796">MHINQTLGIAPSNLDRFPDDAIAVVGAACRLPGASSLDELWDIISQGQSKAEKLPNDRFDIHGSYRAYQDPEWMKTREFYGNFIDSVKGFDNTFFGISPREAMYMDPQQRILLETAFEAMDSSGYLRHHRRDRGDPVGCFIGASYTEYLENTAAYPPSAFTATGTIRAFLSGKISYHFGWTGPSEVIDTACSASLVAVHRACRAISAGECPIALAGGVNIITGINNFFDLGKANFLSKTGQCKPFEDSADGYCRADGVGLVVLKSLRKAVSDGDHIFGVIPSVATNQGGIGAPSITVPDGACQKALYRTLLQKAGMKADLVTYVEAHGTGTQVGDPIEISSIREVFGGDQRSNPLYIGSLKANIGHSETAAGVASLIKVLAMLRNRAIPPLQGFKRLNHKIPPLDEERMRIPTKLIPWNAVSRVACVNSYGASGSNSALLCAEWHGKNNKLSNDNINPSALEYPILLSAASIDSLQRYARALAAHITKQTPDLTLGDLSFTLSERRKHHHVRLSRTSTDLAGLIHQLQNCRLQDFYVTPGNIKHVVLVFSGQSRKTIAVDPSVRQQNPRFEHYIQACNNILRSFGCPDILPFLSQTEAISDPTILQCGTVAVQYACAQCWIDGGLEVASIVGHSLGELTALAVSGTLSLVETLKVVFTRAELIKSRWGSERGTMLAIHADLETVRSIMDAVETIIPSPQGALEIACYNSTNSHIVVGTEESVAAAENIIQRDNRYQGLRFQRLNVSHGFHSRFTQPLLQGLAELENTLHFKKPVIPLETSTRNQVAFGDKSTTQYLAKHARDPVHFVDAVRRLEQRLNACVWLEAGWATPVVAMTKRAVANIDIHTFQPVSSIATAVSELWREGVAATHWSFLTAKESGIKHVYLPPYSFDRPEYWLGHVDRATEERKIARLPKHGSKDTSDSRRTKSLVSHTGTLGSSHQFRLHTDTERYNRIVQGHAVRRKPLCPASVYMEAAIMGIEQLGVSARGKTLTFEKVVFDRPLGCDPNLDVQLILNKLSDAEEGVWNYAVQSSLRQGHSKGALSVSSLTKPDFRIYEMLLMDKMESLKKDPNTERLKKTTAYSVFSKVVEYASLLQGISSITLSDKESLAHIKVPRTTFENPESTVTDFCDAITLDTFIQVLGLLVNCNASSSSEDEIYVASSIGKMVVSPTDFLRQQTWDVYAAYSNIDHKTSSGAIFVFSEDGKLRTFATDVCFVRIQATRLERVLKAANPGLGLPTATESIPLSNSTAISEPSFGQQVIVSSTSITSNMANPAPFDSKGRDQISVKITELKSLISSYTGVPLSEIKEDQSLSDMGLDSLASMELTDEIGSKLGLRVQTEDLLLDTVGSLVNLLQSSGSVPNSEKQATSSKSESDHTPPEFSNATRDVTVGENVGTALELNHHPNFEMENGQSGSWARPVSPLSTRFRLETTVYKQVDGVEILADLYIPTEMPPRPMAVGKQLLSSFQ</sequence>
<feature type="domain" description="PKS/mFAS DH" evidence="10">
    <location>
        <begin position="927"/>
        <end position="1224"/>
    </location>
</feature>
<feature type="region of interest" description="N-terminal hotdog fold" evidence="6">
    <location>
        <begin position="927"/>
        <end position="1049"/>
    </location>
</feature>
<dbReference type="Proteomes" id="UP001055115">
    <property type="component" value="Unassembled WGS sequence"/>
</dbReference>
<evidence type="ECO:0000259" key="8">
    <source>
        <dbReference type="PROSITE" id="PS50075"/>
    </source>
</evidence>
<dbReference type="InterPro" id="IPR016035">
    <property type="entry name" value="Acyl_Trfase/lysoPLipase"/>
</dbReference>
<feature type="compositionally biased region" description="Polar residues" evidence="7">
    <location>
        <begin position="928"/>
        <end position="938"/>
    </location>
</feature>
<dbReference type="InterPro" id="IPR006162">
    <property type="entry name" value="Ppantetheine_attach_site"/>
</dbReference>
<reference evidence="11 12" key="1">
    <citation type="submission" date="2022-03" db="EMBL/GenBank/DDBJ databases">
        <title>Genome data of Colletotrichum spp.</title>
        <authorList>
            <person name="Utami Y.D."/>
            <person name="Hiruma K."/>
        </authorList>
    </citation>
    <scope>NUCLEOTIDE SEQUENCE [LARGE SCALE GENOMIC DNA]</scope>
    <source>
        <strain evidence="11 12">MAFF 239500</strain>
    </source>
</reference>
<dbReference type="InterPro" id="IPR020841">
    <property type="entry name" value="PKS_Beta-ketoAc_synthase_dom"/>
</dbReference>
<dbReference type="Gene3D" id="3.10.129.110">
    <property type="entry name" value="Polyketide synthase dehydratase"/>
    <property type="match status" value="1"/>
</dbReference>
<dbReference type="PANTHER" id="PTHR43775">
    <property type="entry name" value="FATTY ACID SYNTHASE"/>
    <property type="match status" value="1"/>
</dbReference>
<evidence type="ECO:0000256" key="4">
    <source>
        <dbReference type="ARBA" id="ARBA00022679"/>
    </source>
</evidence>
<dbReference type="SUPFAM" id="SSF53901">
    <property type="entry name" value="Thiolase-like"/>
    <property type="match status" value="1"/>
</dbReference>
<protein>
    <submittedName>
        <fullName evidence="11">Citrinin polyketide synthase</fullName>
    </submittedName>
</protein>
<dbReference type="Gene3D" id="1.10.1200.10">
    <property type="entry name" value="ACP-like"/>
    <property type="match status" value="1"/>
</dbReference>
<keyword evidence="2" id="KW-0596">Phosphopantetheine</keyword>
<evidence type="ECO:0000256" key="5">
    <source>
        <dbReference type="ARBA" id="ARBA00023268"/>
    </source>
</evidence>
<dbReference type="Pfam" id="PF00698">
    <property type="entry name" value="Acyl_transf_1"/>
    <property type="match status" value="1"/>
</dbReference>
<evidence type="ECO:0000256" key="6">
    <source>
        <dbReference type="PROSITE-ProRule" id="PRU01363"/>
    </source>
</evidence>
<dbReference type="GO" id="GO:0004315">
    <property type="term" value="F:3-oxoacyl-[acyl-carrier-protein] synthase activity"/>
    <property type="evidence" value="ECO:0007669"/>
    <property type="project" value="InterPro"/>
</dbReference>
<feature type="domain" description="Carrier" evidence="8">
    <location>
        <begin position="1283"/>
        <end position="1365"/>
    </location>
</feature>
<dbReference type="SMART" id="SM00825">
    <property type="entry name" value="PKS_KS"/>
    <property type="match status" value="1"/>
</dbReference>
<dbReference type="InterPro" id="IPR014043">
    <property type="entry name" value="Acyl_transferase_dom"/>
</dbReference>
<organism evidence="11 12">
    <name type="scientific">Colletotrichum spaethianum</name>
    <dbReference type="NCBI Taxonomy" id="700344"/>
    <lineage>
        <taxon>Eukaryota</taxon>
        <taxon>Fungi</taxon>
        <taxon>Dikarya</taxon>
        <taxon>Ascomycota</taxon>
        <taxon>Pezizomycotina</taxon>
        <taxon>Sordariomycetes</taxon>
        <taxon>Hypocreomycetidae</taxon>
        <taxon>Glomerellales</taxon>
        <taxon>Glomerellaceae</taxon>
        <taxon>Colletotrichum</taxon>
        <taxon>Colletotrichum spaethianum species complex</taxon>
    </lineage>
</organism>
<dbReference type="InterPro" id="IPR018201">
    <property type="entry name" value="Ketoacyl_synth_AS"/>
</dbReference>
<dbReference type="PROSITE" id="PS00606">
    <property type="entry name" value="KS3_1"/>
    <property type="match status" value="1"/>
</dbReference>
<accession>A0AA37LDY7</accession>
<dbReference type="EMBL" id="BQXU01000017">
    <property type="protein sequence ID" value="GKT46886.1"/>
    <property type="molecule type" value="Genomic_DNA"/>
</dbReference>
<evidence type="ECO:0000313" key="11">
    <source>
        <dbReference type="EMBL" id="GKT46886.1"/>
    </source>
</evidence>
<feature type="compositionally biased region" description="Polar residues" evidence="7">
    <location>
        <begin position="1356"/>
        <end position="1372"/>
    </location>
</feature>
<dbReference type="InterPro" id="IPR009081">
    <property type="entry name" value="PP-bd_ACP"/>
</dbReference>
<name>A0AA37LDY7_9PEZI</name>
<evidence type="ECO:0000256" key="2">
    <source>
        <dbReference type="ARBA" id="ARBA00022450"/>
    </source>
</evidence>
<evidence type="ECO:0000256" key="3">
    <source>
        <dbReference type="ARBA" id="ARBA00022553"/>
    </source>
</evidence>
<dbReference type="SUPFAM" id="SSF52151">
    <property type="entry name" value="FabD/lysophospholipase-like"/>
    <property type="match status" value="1"/>
</dbReference>
<evidence type="ECO:0000259" key="9">
    <source>
        <dbReference type="PROSITE" id="PS52004"/>
    </source>
</evidence>
<feature type="region of interest" description="C-terminal hotdog fold" evidence="6">
    <location>
        <begin position="1071"/>
        <end position="1224"/>
    </location>
</feature>
<dbReference type="Pfam" id="PF00550">
    <property type="entry name" value="PP-binding"/>
    <property type="match status" value="1"/>
</dbReference>
<dbReference type="Pfam" id="PF02801">
    <property type="entry name" value="Ketoacyl-synt_C"/>
    <property type="match status" value="1"/>
</dbReference>
<dbReference type="PROSITE" id="PS00012">
    <property type="entry name" value="PHOSPHOPANTETHEINE"/>
    <property type="match status" value="1"/>
</dbReference>
<dbReference type="PANTHER" id="PTHR43775:SF21">
    <property type="entry name" value="NON-REDUCING POLYKETIDE SYNTHASE AUSA-RELATED"/>
    <property type="match status" value="1"/>
</dbReference>
<dbReference type="InterPro" id="IPR049900">
    <property type="entry name" value="PKS_mFAS_DH"/>
</dbReference>
<feature type="active site" description="Proton acceptor; for dehydratase activity" evidence="6">
    <location>
        <position position="958"/>
    </location>
</feature>
<dbReference type="InterPro" id="IPR016039">
    <property type="entry name" value="Thiolase-like"/>
</dbReference>
<dbReference type="Gene3D" id="3.30.70.3290">
    <property type="match status" value="1"/>
</dbReference>
<dbReference type="SUPFAM" id="SSF55048">
    <property type="entry name" value="Probable ACP-binding domain of malonyl-CoA ACP transacylase"/>
    <property type="match status" value="1"/>
</dbReference>
<keyword evidence="12" id="KW-1185">Reference proteome</keyword>
<evidence type="ECO:0000259" key="10">
    <source>
        <dbReference type="PROSITE" id="PS52019"/>
    </source>
</evidence>
<dbReference type="Gene3D" id="3.40.47.10">
    <property type="match status" value="1"/>
</dbReference>
<dbReference type="RefSeq" id="XP_049129236.1">
    <property type="nucleotide sequence ID" value="XM_049273279.1"/>
</dbReference>
<evidence type="ECO:0000256" key="1">
    <source>
        <dbReference type="ARBA" id="ARBA00005179"/>
    </source>
</evidence>
<dbReference type="InterPro" id="IPR032821">
    <property type="entry name" value="PKS_assoc"/>
</dbReference>
<dbReference type="InterPro" id="IPR049551">
    <property type="entry name" value="PKS_DH_C"/>
</dbReference>
<dbReference type="SUPFAM" id="SSF47336">
    <property type="entry name" value="ACP-like"/>
    <property type="match status" value="1"/>
</dbReference>
<dbReference type="GO" id="GO:0006633">
    <property type="term" value="P:fatty acid biosynthetic process"/>
    <property type="evidence" value="ECO:0007669"/>
    <property type="project" value="InterPro"/>
</dbReference>
<feature type="compositionally biased region" description="Basic and acidic residues" evidence="7">
    <location>
        <begin position="916"/>
        <end position="925"/>
    </location>
</feature>
<dbReference type="Gene3D" id="3.40.366.10">
    <property type="entry name" value="Malonyl-Coenzyme A Acyl Carrier Protein, domain 2"/>
    <property type="match status" value="1"/>
</dbReference>
<feature type="region of interest" description="Disordered" evidence="7">
    <location>
        <begin position="1356"/>
        <end position="1390"/>
    </location>
</feature>
<feature type="region of interest" description="Disordered" evidence="7">
    <location>
        <begin position="908"/>
        <end position="938"/>
    </location>
</feature>
<dbReference type="GeneID" id="73327869"/>